<organism evidence="6 7">
    <name type="scientific">Luteitalea pratensis</name>
    <dbReference type="NCBI Taxonomy" id="1855912"/>
    <lineage>
        <taxon>Bacteria</taxon>
        <taxon>Pseudomonadati</taxon>
        <taxon>Acidobacteriota</taxon>
        <taxon>Vicinamibacteria</taxon>
        <taxon>Vicinamibacterales</taxon>
        <taxon>Vicinamibacteraceae</taxon>
        <taxon>Luteitalea</taxon>
    </lineage>
</organism>
<dbReference type="PATRIC" id="fig|1813736.3.peg.6230"/>
<protein>
    <submittedName>
        <fullName evidence="6">Fosmidomycin resistance protein</fullName>
    </submittedName>
</protein>
<feature type="transmembrane region" description="Helical" evidence="4">
    <location>
        <begin position="81"/>
        <end position="103"/>
    </location>
</feature>
<feature type="transmembrane region" description="Helical" evidence="4">
    <location>
        <begin position="309"/>
        <end position="329"/>
    </location>
</feature>
<dbReference type="PROSITE" id="PS50850">
    <property type="entry name" value="MFS"/>
    <property type="match status" value="1"/>
</dbReference>
<evidence type="ECO:0000256" key="4">
    <source>
        <dbReference type="SAM" id="Phobius"/>
    </source>
</evidence>
<dbReference type="InterPro" id="IPR011701">
    <property type="entry name" value="MFS"/>
</dbReference>
<dbReference type="PANTHER" id="PTHR43129">
    <property type="entry name" value="FOSMIDOMYCIN RESISTANCE PROTEIN"/>
    <property type="match status" value="1"/>
</dbReference>
<keyword evidence="7" id="KW-1185">Reference proteome</keyword>
<keyword evidence="2 4" id="KW-1133">Transmembrane helix</keyword>
<dbReference type="KEGG" id="abac:LuPra_05928"/>
<gene>
    <name evidence="6" type="primary">fsr</name>
    <name evidence="6" type="ORF">LuPra_05928</name>
</gene>
<dbReference type="GO" id="GO:0022857">
    <property type="term" value="F:transmembrane transporter activity"/>
    <property type="evidence" value="ECO:0007669"/>
    <property type="project" value="InterPro"/>
</dbReference>
<evidence type="ECO:0000313" key="7">
    <source>
        <dbReference type="Proteomes" id="UP000076079"/>
    </source>
</evidence>
<dbReference type="PANTHER" id="PTHR43129:SF1">
    <property type="entry name" value="FOSMIDOMYCIN RESISTANCE PROTEIN"/>
    <property type="match status" value="1"/>
</dbReference>
<evidence type="ECO:0000256" key="3">
    <source>
        <dbReference type="ARBA" id="ARBA00023136"/>
    </source>
</evidence>
<dbReference type="CDD" id="cd17478">
    <property type="entry name" value="MFS_FsR"/>
    <property type="match status" value="1"/>
</dbReference>
<feature type="transmembrane region" description="Helical" evidence="4">
    <location>
        <begin position="57"/>
        <end position="75"/>
    </location>
</feature>
<proteinExistence type="predicted"/>
<dbReference type="Proteomes" id="UP000076079">
    <property type="component" value="Chromosome"/>
</dbReference>
<dbReference type="GO" id="GO:0005886">
    <property type="term" value="C:plasma membrane"/>
    <property type="evidence" value="ECO:0007669"/>
    <property type="project" value="TreeGrafter"/>
</dbReference>
<evidence type="ECO:0000259" key="5">
    <source>
        <dbReference type="PROSITE" id="PS50850"/>
    </source>
</evidence>
<feature type="transmembrane region" description="Helical" evidence="4">
    <location>
        <begin position="146"/>
        <end position="168"/>
    </location>
</feature>
<dbReference type="SUPFAM" id="SSF103473">
    <property type="entry name" value="MFS general substrate transporter"/>
    <property type="match status" value="1"/>
</dbReference>
<dbReference type="Gene3D" id="1.20.1250.20">
    <property type="entry name" value="MFS general substrate transporter like domains"/>
    <property type="match status" value="2"/>
</dbReference>
<dbReference type="AlphaFoldDB" id="A0A143PV63"/>
<feature type="domain" description="Major facilitator superfamily (MFS) profile" evidence="5">
    <location>
        <begin position="1"/>
        <end position="363"/>
    </location>
</feature>
<feature type="transmembrane region" description="Helical" evidence="4">
    <location>
        <begin position="335"/>
        <end position="356"/>
    </location>
</feature>
<keyword evidence="3 4" id="KW-0472">Membrane</keyword>
<dbReference type="InterPro" id="IPR020846">
    <property type="entry name" value="MFS_dom"/>
</dbReference>
<reference evidence="6 7" key="1">
    <citation type="journal article" date="2016" name="Genome Announc.">
        <title>First Complete Genome Sequence of a Subdivision 6 Acidobacterium Strain.</title>
        <authorList>
            <person name="Huang S."/>
            <person name="Vieira S."/>
            <person name="Bunk B."/>
            <person name="Riedel T."/>
            <person name="Sproer C."/>
            <person name="Overmann J."/>
        </authorList>
    </citation>
    <scope>NUCLEOTIDE SEQUENCE [LARGE SCALE GENOMIC DNA]</scope>
    <source>
        <strain evidence="7">DSM 100886 HEG_-6_39</strain>
    </source>
</reference>
<keyword evidence="1 4" id="KW-0812">Transmembrane</keyword>
<dbReference type="STRING" id="1855912.LuPra_05928"/>
<feature type="transmembrane region" description="Helical" evidence="4">
    <location>
        <begin position="275"/>
        <end position="297"/>
    </location>
</feature>
<dbReference type="EMBL" id="CP015136">
    <property type="protein sequence ID" value="AMY12647.1"/>
    <property type="molecule type" value="Genomic_DNA"/>
</dbReference>
<feature type="transmembrane region" description="Helical" evidence="4">
    <location>
        <begin position="115"/>
        <end position="134"/>
    </location>
</feature>
<dbReference type="Pfam" id="PF07690">
    <property type="entry name" value="MFS_1"/>
    <property type="match status" value="1"/>
</dbReference>
<evidence type="ECO:0000256" key="2">
    <source>
        <dbReference type="ARBA" id="ARBA00022989"/>
    </source>
</evidence>
<reference evidence="7" key="2">
    <citation type="submission" date="2016-04" db="EMBL/GenBank/DDBJ databases">
        <title>First Complete Genome Sequence of a Subdivision 6 Acidobacterium.</title>
        <authorList>
            <person name="Huang S."/>
            <person name="Vieira S."/>
            <person name="Bunk B."/>
            <person name="Riedel T."/>
            <person name="Sproeer C."/>
            <person name="Overmann J."/>
        </authorList>
    </citation>
    <scope>NUCLEOTIDE SEQUENCE [LARGE SCALE GENOMIC DNA]</scope>
    <source>
        <strain evidence="7">DSM 100886 HEG_-6_39</strain>
    </source>
</reference>
<name>A0A143PV63_LUTPR</name>
<sequence length="392" mass="40235">MVDAFSNMYAPLLPLLMPRLGMSLQAAGTLMMVFQAAASLSQLAFGRLADRGHARALLVAGPLVSATVLSLIGLVQRQALLAVVLVCGGLGVAAFHPPGAMVAHTAGRARPGTAMSVFVTSGSIGFALSPLLVANAAGRYGLGATVWFLLPGVACALLFARAVPALPLAPHRPHGGGLRALRPQARNLFLLYLLVVLRTVVSLSFATFVPVLLTRQGMSVGEAGTAMALYLFMSGIGGFWGGRLSDSFGPRRVIVWSLLLATPFLLMAPQTQGWAFAGLLAIGGLFLQSTLPVNVSFGQALAPHSAATVSSLMMGVAWGTGGMLVPVTGMVADALGLPTTLTILAVLPLCAAALATQLPAAPPLPMHVEPVEVNVAAIDPSADDDARTSEPA</sequence>
<feature type="transmembrane region" description="Helical" evidence="4">
    <location>
        <begin position="189"/>
        <end position="211"/>
    </location>
</feature>
<feature type="transmembrane region" description="Helical" evidence="4">
    <location>
        <begin position="20"/>
        <end position="45"/>
    </location>
</feature>
<evidence type="ECO:0000256" key="1">
    <source>
        <dbReference type="ARBA" id="ARBA00022692"/>
    </source>
</evidence>
<feature type="transmembrane region" description="Helical" evidence="4">
    <location>
        <begin position="253"/>
        <end position="269"/>
    </location>
</feature>
<dbReference type="InterPro" id="IPR036259">
    <property type="entry name" value="MFS_trans_sf"/>
</dbReference>
<feature type="transmembrane region" description="Helical" evidence="4">
    <location>
        <begin position="223"/>
        <end position="241"/>
    </location>
</feature>
<evidence type="ECO:0000313" key="6">
    <source>
        <dbReference type="EMBL" id="AMY12647.1"/>
    </source>
</evidence>
<accession>A0A143PV63</accession>